<name>A0A916JTZ8_9MICO</name>
<gene>
    <name evidence="4" type="primary">nagZ</name>
    <name evidence="4" type="ORF">LEUCIP111803_00564</name>
</gene>
<keyword evidence="4" id="KW-0326">Glycosidase</keyword>
<dbReference type="InterPro" id="IPR050226">
    <property type="entry name" value="NagZ_Beta-hexosaminidase"/>
</dbReference>
<feature type="region of interest" description="Disordered" evidence="2">
    <location>
        <begin position="1"/>
        <end position="39"/>
    </location>
</feature>
<dbReference type="InterPro" id="IPR001764">
    <property type="entry name" value="Glyco_hydro_3_N"/>
</dbReference>
<dbReference type="AlphaFoldDB" id="A0A916JTZ8"/>
<evidence type="ECO:0000313" key="5">
    <source>
        <dbReference type="Proteomes" id="UP000693892"/>
    </source>
</evidence>
<dbReference type="GO" id="GO:0009254">
    <property type="term" value="P:peptidoglycan turnover"/>
    <property type="evidence" value="ECO:0007669"/>
    <property type="project" value="TreeGrafter"/>
</dbReference>
<dbReference type="EMBL" id="CAJVAP010000005">
    <property type="protein sequence ID" value="CAG7602517.1"/>
    <property type="molecule type" value="Genomic_DNA"/>
</dbReference>
<dbReference type="Pfam" id="PF00933">
    <property type="entry name" value="Glyco_hydro_3"/>
    <property type="match status" value="1"/>
</dbReference>
<dbReference type="EC" id="3.2.1.52" evidence="4"/>
<reference evidence="4" key="1">
    <citation type="submission" date="2021-06" db="EMBL/GenBank/DDBJ databases">
        <authorList>
            <person name="Criscuolo A."/>
        </authorList>
    </citation>
    <scope>NUCLEOTIDE SEQUENCE</scope>
    <source>
        <strain evidence="4">CIP111803</strain>
    </source>
</reference>
<dbReference type="PANTHER" id="PTHR30480:SF13">
    <property type="entry name" value="BETA-HEXOSAMINIDASE"/>
    <property type="match status" value="1"/>
</dbReference>
<dbReference type="PANTHER" id="PTHR30480">
    <property type="entry name" value="BETA-HEXOSAMINIDASE-RELATED"/>
    <property type="match status" value="1"/>
</dbReference>
<evidence type="ECO:0000313" key="4">
    <source>
        <dbReference type="EMBL" id="CAG7602517.1"/>
    </source>
</evidence>
<comment type="similarity">
    <text evidence="1">Belongs to the glycosyl hydrolase 3 family.</text>
</comment>
<evidence type="ECO:0000256" key="2">
    <source>
        <dbReference type="SAM" id="MobiDB-lite"/>
    </source>
</evidence>
<dbReference type="Proteomes" id="UP000693892">
    <property type="component" value="Unassembled WGS sequence"/>
</dbReference>
<keyword evidence="5" id="KW-1185">Reference proteome</keyword>
<evidence type="ECO:0000256" key="1">
    <source>
        <dbReference type="ARBA" id="ARBA00005336"/>
    </source>
</evidence>
<organism evidence="4 5">
    <name type="scientific">Leucobacter soli</name>
    <dbReference type="NCBI Taxonomy" id="2812850"/>
    <lineage>
        <taxon>Bacteria</taxon>
        <taxon>Bacillati</taxon>
        <taxon>Actinomycetota</taxon>
        <taxon>Actinomycetes</taxon>
        <taxon>Micrococcales</taxon>
        <taxon>Microbacteriaceae</taxon>
        <taxon>Leucobacter</taxon>
    </lineage>
</organism>
<protein>
    <submittedName>
        <fullName evidence="4">Beta-hexosaminidase</fullName>
        <ecNumber evidence="4">3.2.1.52</ecNumber>
    </submittedName>
</protein>
<keyword evidence="4" id="KW-0378">Hydrolase</keyword>
<feature type="domain" description="Glycoside hydrolase family 3 N-terminal" evidence="3">
    <location>
        <begin position="75"/>
        <end position="374"/>
    </location>
</feature>
<comment type="caution">
    <text evidence="4">The sequence shown here is derived from an EMBL/GenBank/DDBJ whole genome shotgun (WGS) entry which is preliminary data.</text>
</comment>
<dbReference type="RefSeq" id="WP_218114263.1">
    <property type="nucleotide sequence ID" value="NZ_JBHTGH010000001.1"/>
</dbReference>
<dbReference type="GO" id="GO:0005975">
    <property type="term" value="P:carbohydrate metabolic process"/>
    <property type="evidence" value="ECO:0007669"/>
    <property type="project" value="InterPro"/>
</dbReference>
<accession>A0A916JTZ8</accession>
<dbReference type="GO" id="GO:0004563">
    <property type="term" value="F:beta-N-acetylhexosaminidase activity"/>
    <property type="evidence" value="ECO:0007669"/>
    <property type="project" value="UniProtKB-EC"/>
</dbReference>
<feature type="compositionally biased region" description="Low complexity" evidence="2">
    <location>
        <begin position="15"/>
        <end position="35"/>
    </location>
</feature>
<evidence type="ECO:0000259" key="3">
    <source>
        <dbReference type="Pfam" id="PF00933"/>
    </source>
</evidence>
<proteinExistence type="inferred from homology"/>
<sequence>MLIACVPAAPPTTTAPPAGSEDPAADSSPAPAPTGDDLRRRRAAELVTAMTDRERVASVLMGTRPGSAPGPLRRYLRGNGLGGFILMGDNVPGSAEELRELTGELTADPGLPPLLAIDQEGGEVSRIPWDDQPGADRLKHEPARDTEAAFRARTGLLAETGVNVNFGIVADVPNGEESFIYGRALGKSPKSAASRVRAAVDGARSLARSPLAPVASTLKHFPGHGAAEGDSHVGVPSSTISFEKWRETHARPFAAGIDAGAELLMFGHLAFTDVDEQPASLSPEWHRIAREDLGFDGVIVSDDLGMLLSSGLPEYRSISAIIVACLAAGTDLALVIQGVDPDGMAEIIDDVAHAVEEGWLQADRLQDAAERVADLRLRLGEAAHSAG</sequence>